<evidence type="ECO:0000256" key="7">
    <source>
        <dbReference type="ARBA" id="ARBA00049119"/>
    </source>
</evidence>
<feature type="region of interest" description="Disordered" evidence="8">
    <location>
        <begin position="506"/>
        <end position="585"/>
    </location>
</feature>
<evidence type="ECO:0000256" key="2">
    <source>
        <dbReference type="ARBA" id="ARBA00010992"/>
    </source>
</evidence>
<keyword evidence="5 9" id="KW-1133">Transmembrane helix</keyword>
<dbReference type="InterPro" id="IPR020846">
    <property type="entry name" value="MFS_dom"/>
</dbReference>
<feature type="domain" description="Major facilitator superfamily (MFS) profile" evidence="10">
    <location>
        <begin position="37"/>
        <end position="473"/>
    </location>
</feature>
<accession>A0A8H3BX86</accession>
<dbReference type="InterPro" id="IPR050360">
    <property type="entry name" value="MFS_Sugar_Transporters"/>
</dbReference>
<evidence type="ECO:0000256" key="4">
    <source>
        <dbReference type="ARBA" id="ARBA00022692"/>
    </source>
</evidence>
<dbReference type="EMBL" id="CAJMWS010000924">
    <property type="protein sequence ID" value="CAE6468823.1"/>
    <property type="molecule type" value="Genomic_DNA"/>
</dbReference>
<evidence type="ECO:0000313" key="11">
    <source>
        <dbReference type="EMBL" id="CAE6468823.1"/>
    </source>
</evidence>
<dbReference type="SUPFAM" id="SSF103473">
    <property type="entry name" value="MFS general substrate transporter"/>
    <property type="match status" value="1"/>
</dbReference>
<evidence type="ECO:0000256" key="8">
    <source>
        <dbReference type="SAM" id="MobiDB-lite"/>
    </source>
</evidence>
<dbReference type="AlphaFoldDB" id="A0A8H3BX86"/>
<feature type="transmembrane region" description="Helical" evidence="9">
    <location>
        <begin position="421"/>
        <end position="438"/>
    </location>
</feature>
<proteinExistence type="inferred from homology"/>
<feature type="transmembrane region" description="Helical" evidence="9">
    <location>
        <begin position="385"/>
        <end position="409"/>
    </location>
</feature>
<evidence type="ECO:0000259" key="10">
    <source>
        <dbReference type="PROSITE" id="PS50850"/>
    </source>
</evidence>
<comment type="subcellular location">
    <subcellularLocation>
        <location evidence="1">Membrane</location>
        <topology evidence="1">Multi-pass membrane protein</topology>
    </subcellularLocation>
</comment>
<dbReference type="PROSITE" id="PS50850">
    <property type="entry name" value="MFS"/>
    <property type="match status" value="1"/>
</dbReference>
<dbReference type="Proteomes" id="UP000663846">
    <property type="component" value="Unassembled WGS sequence"/>
</dbReference>
<feature type="transmembrane region" description="Helical" evidence="9">
    <location>
        <begin position="130"/>
        <end position="152"/>
    </location>
</feature>
<comment type="similarity">
    <text evidence="2">Belongs to the major facilitator superfamily. Sugar transporter (TC 2.A.1.1) family.</text>
</comment>
<feature type="compositionally biased region" description="Basic and acidic residues" evidence="8">
    <location>
        <begin position="520"/>
        <end position="530"/>
    </location>
</feature>
<feature type="transmembrane region" description="Helical" evidence="9">
    <location>
        <begin position="105"/>
        <end position="124"/>
    </location>
</feature>
<dbReference type="InterPro" id="IPR003663">
    <property type="entry name" value="Sugar/inositol_transpt"/>
</dbReference>
<dbReference type="Gene3D" id="1.20.1250.20">
    <property type="entry name" value="MFS general substrate transporter like domains"/>
    <property type="match status" value="1"/>
</dbReference>
<dbReference type="PROSITE" id="PS00216">
    <property type="entry name" value="SUGAR_TRANSPORT_1"/>
    <property type="match status" value="1"/>
</dbReference>
<feature type="transmembrane region" description="Helical" evidence="9">
    <location>
        <begin position="31"/>
        <end position="50"/>
    </location>
</feature>
<evidence type="ECO:0000256" key="6">
    <source>
        <dbReference type="ARBA" id="ARBA00023136"/>
    </source>
</evidence>
<protein>
    <recommendedName>
        <fullName evidence="10">Major facilitator superfamily (MFS) profile domain-containing protein</fullName>
    </recommendedName>
</protein>
<dbReference type="InterPro" id="IPR005829">
    <property type="entry name" value="Sugar_transporter_CS"/>
</dbReference>
<feature type="transmembrane region" description="Helical" evidence="9">
    <location>
        <begin position="78"/>
        <end position="98"/>
    </location>
</feature>
<evidence type="ECO:0000256" key="5">
    <source>
        <dbReference type="ARBA" id="ARBA00022989"/>
    </source>
</evidence>
<feature type="transmembrane region" description="Helical" evidence="9">
    <location>
        <begin position="450"/>
        <end position="469"/>
    </location>
</feature>
<keyword evidence="3" id="KW-0813">Transport</keyword>
<organism evidence="11 12">
    <name type="scientific">Rhizoctonia solani</name>
    <dbReference type="NCBI Taxonomy" id="456999"/>
    <lineage>
        <taxon>Eukaryota</taxon>
        <taxon>Fungi</taxon>
        <taxon>Dikarya</taxon>
        <taxon>Basidiomycota</taxon>
        <taxon>Agaricomycotina</taxon>
        <taxon>Agaricomycetes</taxon>
        <taxon>Cantharellales</taxon>
        <taxon>Ceratobasidiaceae</taxon>
        <taxon>Rhizoctonia</taxon>
    </lineage>
</organism>
<dbReference type="InterPro" id="IPR036259">
    <property type="entry name" value="MFS_trans_sf"/>
</dbReference>
<comment type="caution">
    <text evidence="11">The sequence shown here is derived from an EMBL/GenBank/DDBJ whole genome shotgun (WGS) entry which is preliminary data.</text>
</comment>
<feature type="transmembrane region" description="Helical" evidence="9">
    <location>
        <begin position="322"/>
        <end position="344"/>
    </location>
</feature>
<gene>
    <name evidence="11" type="ORF">RDB_LOCUS171625</name>
</gene>
<reference evidence="11" key="1">
    <citation type="submission" date="2021-01" db="EMBL/GenBank/DDBJ databases">
        <authorList>
            <person name="Kaushik A."/>
        </authorList>
    </citation>
    <scope>NUCLEOTIDE SEQUENCE</scope>
    <source>
        <strain evidence="11">AG1-1C</strain>
    </source>
</reference>
<evidence type="ECO:0000256" key="3">
    <source>
        <dbReference type="ARBA" id="ARBA00022448"/>
    </source>
</evidence>
<dbReference type="GO" id="GO:0016020">
    <property type="term" value="C:membrane"/>
    <property type="evidence" value="ECO:0007669"/>
    <property type="project" value="UniProtKB-SubCell"/>
</dbReference>
<comment type="catalytic activity">
    <reaction evidence="7">
        <text>myo-inositol(out) + H(+)(out) = myo-inositol(in) + H(+)(in)</text>
        <dbReference type="Rhea" id="RHEA:60364"/>
        <dbReference type="ChEBI" id="CHEBI:15378"/>
        <dbReference type="ChEBI" id="CHEBI:17268"/>
    </reaction>
</comment>
<dbReference type="PANTHER" id="PTHR48022:SF64">
    <property type="entry name" value="MAJOR FACILITATOR SUPERFAMILY (MFS) PROFILE DOMAIN-CONTAINING PROTEIN"/>
    <property type="match status" value="1"/>
</dbReference>
<feature type="transmembrane region" description="Helical" evidence="9">
    <location>
        <begin position="351"/>
        <end position="373"/>
    </location>
</feature>
<feature type="transmembrane region" description="Helical" evidence="9">
    <location>
        <begin position="616"/>
        <end position="640"/>
    </location>
</feature>
<evidence type="ECO:0000256" key="9">
    <source>
        <dbReference type="SAM" id="Phobius"/>
    </source>
</evidence>
<feature type="transmembrane region" description="Helical" evidence="9">
    <location>
        <begin position="666"/>
        <end position="683"/>
    </location>
</feature>
<evidence type="ECO:0000313" key="12">
    <source>
        <dbReference type="Proteomes" id="UP000663846"/>
    </source>
</evidence>
<feature type="transmembrane region" description="Helical" evidence="9">
    <location>
        <begin position="286"/>
        <end position="306"/>
    </location>
</feature>
<dbReference type="Pfam" id="PF00083">
    <property type="entry name" value="Sugar_tr"/>
    <property type="match status" value="1"/>
</dbReference>
<keyword evidence="6 9" id="KW-0472">Membrane</keyword>
<dbReference type="GO" id="GO:0005351">
    <property type="term" value="F:carbohydrate:proton symporter activity"/>
    <property type="evidence" value="ECO:0007669"/>
    <property type="project" value="TreeGrafter"/>
</dbReference>
<dbReference type="NCBIfam" id="TIGR00879">
    <property type="entry name" value="SP"/>
    <property type="match status" value="1"/>
</dbReference>
<dbReference type="InterPro" id="IPR005828">
    <property type="entry name" value="MFS_sugar_transport-like"/>
</dbReference>
<name>A0A8H3BX86_9AGAM</name>
<keyword evidence="4 9" id="KW-0812">Transmembrane</keyword>
<evidence type="ECO:0000256" key="1">
    <source>
        <dbReference type="ARBA" id="ARBA00004141"/>
    </source>
</evidence>
<sequence length="1035" mass="117043">MAPLGAANFGPDDTPLDIVLYSGRWYQHRHLVILNLMLVVPLVTSYANGYDGSMMNGLQSVDGWKEYFGHPTPKELGLFNAIQSIGSLAAIPLAPFLSDRFGRRAGIFVGSVIVLAGAITQTLTTNLPTFVAARFMIGFGTTLAMMASPLLISELAYPTHRAPLTALYNSLWFSGQIVAGWSTFGTFRIPNEWSWRIPSALQGASSVIQLFFVWFIPDSPRWLVSVGRDQEAREVLKKWHAGGEENNGLVQFEYQEIKNAIASESQRGSTWIDLFRTPGNRRRMRIILAIALFSQWSGNGLISYYLERVLSGIHIESSRDQTLINGCIAIWNFLWAAGAAMFVDRLGRRKLFLTSNIVMLLGFAMLTTCAAIFETSRVERAGHGVIASLFLYQAAYAIGYTPLLVSYTVEILPFFLRAKGLAMMYLFVTAALVFNQYTNPIALEALKWKYYLIYTIWLVFELVFIYFFAVETRNRSLEETAALFDGDAALPDMVMDPRPESFIAEHVSRQSSRISSVPESGDKPRVRGAEPRMPVALGPIPSPNRESSPMSPARMMSPPTTSRDRLSSPDDEAHDPLLGPPIHRRKHRRRRSRWTGLAYDTGYYLFRQWWFPTRPLTICVSLCVLAAFITSLVFGIIYFVNSFKTALSWRRYCFETAPFPPANYSTLPPVGVFLGVLTVASGYERRMMIRESYAAHPASRIPGTERTIVRFVMGRPTGADVQAVQIENDMYNDMIILPIKENMNDGKSFAYFEWAYHNALVPPPAGLPELNNRTVVLAPHDPTTTNRGWVQPDYVLKVDDDSFVMLGEIEARLRVTPRSLTYWGYVVKKRFMGGESYALSFDLVQYVATSPLVRAQIKGEEDQVTARWMKSHPRANEIIWWSERCLIYDHPKAGTVYSRGFLFPSEVERVRELEARRGDGEDEEGVDVRWSSVATYRYRYTYKTATHWPTRYTPPRDNLTLAQAMEALVEGSGMSLLGPEQDPKEVYERRESWEEKFRGNKVGGSVVVHYVKSREWWLECAEVLLGGMGVGLRVR</sequence>
<dbReference type="PANTHER" id="PTHR48022">
    <property type="entry name" value="PLASTIDIC GLUCOSE TRANSPORTER 4"/>
    <property type="match status" value="1"/>
</dbReference>
<dbReference type="FunFam" id="1.20.1250.20:FF:000117">
    <property type="entry name" value="MFS hexose transporter"/>
    <property type="match status" value="1"/>
</dbReference>
<feature type="compositionally biased region" description="Low complexity" evidence="8">
    <location>
        <begin position="547"/>
        <end position="559"/>
    </location>
</feature>
<feature type="compositionally biased region" description="Polar residues" evidence="8">
    <location>
        <begin position="509"/>
        <end position="518"/>
    </location>
</feature>